<dbReference type="GO" id="GO:0032446">
    <property type="term" value="P:protein modification by small protein conjugation"/>
    <property type="evidence" value="ECO:0007669"/>
    <property type="project" value="TreeGrafter"/>
</dbReference>
<evidence type="ECO:0000259" key="1">
    <source>
        <dbReference type="Pfam" id="PF00899"/>
    </source>
</evidence>
<dbReference type="GO" id="GO:0004792">
    <property type="term" value="F:thiosulfate-cyanide sulfurtransferase activity"/>
    <property type="evidence" value="ECO:0007669"/>
    <property type="project" value="TreeGrafter"/>
</dbReference>
<dbReference type="InterPro" id="IPR035985">
    <property type="entry name" value="Ubiquitin-activating_enz"/>
</dbReference>
<evidence type="ECO:0000313" key="3">
    <source>
        <dbReference type="Proteomes" id="UP000297975"/>
    </source>
</evidence>
<name>A0A4Y8IMM2_9BACI</name>
<gene>
    <name evidence="2" type="ORF">E3U55_09155</name>
</gene>
<dbReference type="GO" id="GO:0016779">
    <property type="term" value="F:nucleotidyltransferase activity"/>
    <property type="evidence" value="ECO:0007669"/>
    <property type="project" value="TreeGrafter"/>
</dbReference>
<dbReference type="OrthoDB" id="4088010at2"/>
<dbReference type="InterPro" id="IPR000594">
    <property type="entry name" value="ThiF_NAD_FAD-bd"/>
</dbReference>
<feature type="domain" description="THIF-type NAD/FAD binding fold" evidence="1">
    <location>
        <begin position="305"/>
        <end position="455"/>
    </location>
</feature>
<dbReference type="CDD" id="cd01483">
    <property type="entry name" value="E1_enzyme_family"/>
    <property type="match status" value="1"/>
</dbReference>
<comment type="caution">
    <text evidence="2">The sequence shown here is derived from an EMBL/GenBank/DDBJ whole genome shotgun (WGS) entry which is preliminary data.</text>
</comment>
<reference evidence="2 3" key="1">
    <citation type="submission" date="2019-03" db="EMBL/GenBank/DDBJ databases">
        <authorList>
            <person name="He R.-H."/>
        </authorList>
    </citation>
    <scope>NUCLEOTIDE SEQUENCE [LARGE SCALE GENOMIC DNA]</scope>
    <source>
        <strain evidence="3">SH 714</strain>
    </source>
</reference>
<dbReference type="SUPFAM" id="SSF69572">
    <property type="entry name" value="Activating enzymes of the ubiquitin-like proteins"/>
    <property type="match status" value="1"/>
</dbReference>
<dbReference type="InterPro" id="IPR045886">
    <property type="entry name" value="ThiF/MoeB/HesA"/>
</dbReference>
<evidence type="ECO:0000313" key="2">
    <source>
        <dbReference type="EMBL" id="TFB21468.1"/>
    </source>
</evidence>
<accession>A0A4Y8IMM2</accession>
<dbReference type="Proteomes" id="UP000297975">
    <property type="component" value="Unassembled WGS sequence"/>
</dbReference>
<organism evidence="2 3">
    <name type="scientific">Filobacillus milosensis</name>
    <dbReference type="NCBI Taxonomy" id="94137"/>
    <lineage>
        <taxon>Bacteria</taxon>
        <taxon>Bacillati</taxon>
        <taxon>Bacillota</taxon>
        <taxon>Bacilli</taxon>
        <taxon>Bacillales</taxon>
        <taxon>Bacillaceae</taxon>
        <taxon>Filobacillus</taxon>
    </lineage>
</organism>
<protein>
    <recommendedName>
        <fullName evidence="1">THIF-type NAD/FAD binding fold domain-containing protein</fullName>
    </recommendedName>
</protein>
<dbReference type="Gene3D" id="3.40.50.720">
    <property type="entry name" value="NAD(P)-binding Rossmann-like Domain"/>
    <property type="match status" value="1"/>
</dbReference>
<dbReference type="EMBL" id="SOPW01000008">
    <property type="protein sequence ID" value="TFB21468.1"/>
    <property type="molecule type" value="Genomic_DNA"/>
</dbReference>
<sequence length="569" mass="65262">MNIDVQELLQEKEYLDKVIAVEPYHYELFFELRNGYQIPLTITFSPLFPTQLPIVHINEKYHHIPDIPHVMSSGLVCFLDKEGVIWSDIPERTIDFVFDRVERVLISNSPQIEYHREFSYYFGTLEKTEPVFSVYTPEDEPKEISVLAMGGKPFAFLTDDAESRYLLGKLLNANINSRNLVKANYIPLDYTYKGKVPQFDRFWSNEEITNIIRNHISDDTLLKIAKFSMNKKRYFYLLRIPLLTGDQTIIGLWYEKVNHSLSKKVIPLIDESIIDDFKVTPLFVFRNDDTTLIERGGGVRKPLNALLVGCGSVGSDLLFMLARSGIKHFTLIDDDKMKIENSYRHFLGMNKSIESKPKVKLLKEEFENRYPNVHIQTIENEVLDTIENGEIELNDFDLILVAIGDPNIERRLSKLILESSTPAIFTWVEAYGIGGHALVVNNGGKGCYECLIDTELRLYSSFAGKSDVPFIKNMNGCAGSFTPYGSIDSMETALLASRLVFRFLENDIQGNPLVSWKGSSKIFEESGFITSERYKQSTDILNQDDYEYINTSCKVCSNLKDEAYKDDKR</sequence>
<dbReference type="AlphaFoldDB" id="A0A4Y8IMM2"/>
<dbReference type="GO" id="GO:0005737">
    <property type="term" value="C:cytoplasm"/>
    <property type="evidence" value="ECO:0007669"/>
    <property type="project" value="TreeGrafter"/>
</dbReference>
<keyword evidence="3" id="KW-1185">Reference proteome</keyword>
<dbReference type="RefSeq" id="WP_134340132.1">
    <property type="nucleotide sequence ID" value="NZ_SOPW01000008.1"/>
</dbReference>
<dbReference type="PANTHER" id="PTHR10953:SF102">
    <property type="entry name" value="ADENYLYLTRANSFERASE AND SULFURTRANSFERASE MOCS3"/>
    <property type="match status" value="1"/>
</dbReference>
<dbReference type="GO" id="GO:0008641">
    <property type="term" value="F:ubiquitin-like modifier activating enzyme activity"/>
    <property type="evidence" value="ECO:0007669"/>
    <property type="project" value="InterPro"/>
</dbReference>
<dbReference type="PANTHER" id="PTHR10953">
    <property type="entry name" value="UBIQUITIN-ACTIVATING ENZYME E1"/>
    <property type="match status" value="1"/>
</dbReference>
<dbReference type="Pfam" id="PF00899">
    <property type="entry name" value="ThiF"/>
    <property type="match status" value="1"/>
</dbReference>
<proteinExistence type="predicted"/>